<dbReference type="EMBL" id="BMHA01000011">
    <property type="protein sequence ID" value="GGI08356.1"/>
    <property type="molecule type" value="Genomic_DNA"/>
</dbReference>
<comment type="caution">
    <text evidence="2">The sequence shown here is derived from an EMBL/GenBank/DDBJ whole genome shotgun (WGS) entry which is preliminary data.</text>
</comment>
<dbReference type="RefSeq" id="WP_130650119.1">
    <property type="nucleotide sequence ID" value="NZ_BMHA01000011.1"/>
</dbReference>
<dbReference type="GO" id="GO:0005829">
    <property type="term" value="C:cytosol"/>
    <property type="evidence" value="ECO:0007669"/>
    <property type="project" value="TreeGrafter"/>
</dbReference>
<keyword evidence="2" id="KW-0456">Lyase</keyword>
<dbReference type="PANTHER" id="PTHR42743">
    <property type="entry name" value="AMINO-ACID AMINOTRANSFERASE"/>
    <property type="match status" value="1"/>
</dbReference>
<dbReference type="AlphaFoldDB" id="A0A8J3EUT6"/>
<dbReference type="CDD" id="cd00449">
    <property type="entry name" value="PLPDE_IV"/>
    <property type="match status" value="1"/>
</dbReference>
<gene>
    <name evidence="2" type="ORF">GCM10011354_28680</name>
</gene>
<sequence>MTSSEQAETVPPASGRAIAWVDGRVLPAADATVPLTDEGFLRGDAVFEAMLVRGGRTHARDAHLQRLRRSAKALDLPLPPVDRAIADLLAAFGARDGALRLIVTRGGAVRGILGPVSWPATISLAVVEAPWRTAISGVKTLSYAVNQWALRQANTREADDALVVDGGLVHELPSGAVVLVHDGEVSSPDPQRLPILDSITVRSLAEVVEVARTVPDLDALRAADEVFVVSATRPVLPVHAVLFDGDDEVEYPAPGPVTERLRAAFAARVSATLDP</sequence>
<dbReference type="Gene3D" id="3.30.470.10">
    <property type="match status" value="1"/>
</dbReference>
<organism evidence="2 3">
    <name type="scientific">Egicoccus halophilus</name>
    <dbReference type="NCBI Taxonomy" id="1670830"/>
    <lineage>
        <taxon>Bacteria</taxon>
        <taxon>Bacillati</taxon>
        <taxon>Actinomycetota</taxon>
        <taxon>Nitriliruptoria</taxon>
        <taxon>Egicoccales</taxon>
        <taxon>Egicoccaceae</taxon>
        <taxon>Egicoccus</taxon>
    </lineage>
</organism>
<dbReference type="SUPFAM" id="SSF56752">
    <property type="entry name" value="D-aminoacid aminotransferase-like PLP-dependent enzymes"/>
    <property type="match status" value="1"/>
</dbReference>
<comment type="similarity">
    <text evidence="1">Belongs to the class-IV pyridoxal-phosphate-dependent aminotransferase family.</text>
</comment>
<evidence type="ECO:0000313" key="3">
    <source>
        <dbReference type="Proteomes" id="UP000650511"/>
    </source>
</evidence>
<dbReference type="Pfam" id="PF01063">
    <property type="entry name" value="Aminotran_4"/>
    <property type="match status" value="1"/>
</dbReference>
<dbReference type="InterPro" id="IPR050571">
    <property type="entry name" value="Class-IV_PLP-Dep_Aminotrnsfr"/>
</dbReference>
<dbReference type="InterPro" id="IPR043131">
    <property type="entry name" value="BCAT-like_N"/>
</dbReference>
<protein>
    <submittedName>
        <fullName evidence="2">4-amino-4-deoxychorismate lyase</fullName>
    </submittedName>
</protein>
<reference evidence="2" key="2">
    <citation type="submission" date="2020-09" db="EMBL/GenBank/DDBJ databases">
        <authorList>
            <person name="Sun Q."/>
            <person name="Zhou Y."/>
        </authorList>
    </citation>
    <scope>NUCLEOTIDE SEQUENCE</scope>
    <source>
        <strain evidence="2">CGMCC 1.14988</strain>
    </source>
</reference>
<dbReference type="OrthoDB" id="9805628at2"/>
<reference evidence="2" key="1">
    <citation type="journal article" date="2014" name="Int. J. Syst. Evol. Microbiol.">
        <title>Complete genome sequence of Corynebacterium casei LMG S-19264T (=DSM 44701T), isolated from a smear-ripened cheese.</title>
        <authorList>
            <consortium name="US DOE Joint Genome Institute (JGI-PGF)"/>
            <person name="Walter F."/>
            <person name="Albersmeier A."/>
            <person name="Kalinowski J."/>
            <person name="Ruckert C."/>
        </authorList>
    </citation>
    <scope>NUCLEOTIDE SEQUENCE</scope>
    <source>
        <strain evidence="2">CGMCC 1.14988</strain>
    </source>
</reference>
<accession>A0A8J3EUT6</accession>
<name>A0A8J3EUT6_9ACTN</name>
<proteinExistence type="inferred from homology"/>
<dbReference type="GO" id="GO:0016829">
    <property type="term" value="F:lyase activity"/>
    <property type="evidence" value="ECO:0007669"/>
    <property type="project" value="UniProtKB-KW"/>
</dbReference>
<dbReference type="Proteomes" id="UP000650511">
    <property type="component" value="Unassembled WGS sequence"/>
</dbReference>
<dbReference type="InterPro" id="IPR036038">
    <property type="entry name" value="Aminotransferase-like"/>
</dbReference>
<evidence type="ECO:0000313" key="2">
    <source>
        <dbReference type="EMBL" id="GGI08356.1"/>
    </source>
</evidence>
<dbReference type="InterPro" id="IPR043132">
    <property type="entry name" value="BCAT-like_C"/>
</dbReference>
<dbReference type="InterPro" id="IPR001544">
    <property type="entry name" value="Aminotrans_IV"/>
</dbReference>
<dbReference type="PANTHER" id="PTHR42743:SF11">
    <property type="entry name" value="AMINODEOXYCHORISMATE LYASE"/>
    <property type="match status" value="1"/>
</dbReference>
<evidence type="ECO:0000256" key="1">
    <source>
        <dbReference type="ARBA" id="ARBA00009320"/>
    </source>
</evidence>
<dbReference type="Gene3D" id="3.20.10.10">
    <property type="entry name" value="D-amino Acid Aminotransferase, subunit A, domain 2"/>
    <property type="match status" value="1"/>
</dbReference>
<keyword evidence="3" id="KW-1185">Reference proteome</keyword>
<dbReference type="GO" id="GO:0046394">
    <property type="term" value="P:carboxylic acid biosynthetic process"/>
    <property type="evidence" value="ECO:0007669"/>
    <property type="project" value="UniProtKB-ARBA"/>
</dbReference>